<dbReference type="PROSITE" id="PS50010">
    <property type="entry name" value="DH_2"/>
    <property type="match status" value="1"/>
</dbReference>
<evidence type="ECO:0000313" key="24">
    <source>
        <dbReference type="Proteomes" id="UP000824782"/>
    </source>
</evidence>
<dbReference type="FunFam" id="1.20.900.10:FF:000004">
    <property type="entry name" value="Rho guanine nucleotide exchange factor 2"/>
    <property type="match status" value="1"/>
</dbReference>
<dbReference type="CDD" id="cd14680">
    <property type="entry name" value="PH_p190RhoGEF"/>
    <property type="match status" value="1"/>
</dbReference>
<dbReference type="InterPro" id="IPR035899">
    <property type="entry name" value="DBL_dom_sf"/>
</dbReference>
<evidence type="ECO:0000256" key="15">
    <source>
        <dbReference type="ARBA" id="ARBA00074313"/>
    </source>
</evidence>
<evidence type="ECO:0000256" key="10">
    <source>
        <dbReference type="ARBA" id="ARBA00022833"/>
    </source>
</evidence>
<keyword evidence="9" id="KW-0221">Differentiation</keyword>
<evidence type="ECO:0000256" key="14">
    <source>
        <dbReference type="ARBA" id="ARBA00056436"/>
    </source>
</evidence>
<name>A0AAV7DMZ2_ENGPU</name>
<dbReference type="FunFam" id="2.30.29.30:FF:000021">
    <property type="entry name" value="Rho guanine nucleotide exchange factor 2"/>
    <property type="match status" value="1"/>
</dbReference>
<dbReference type="Pfam" id="PF00621">
    <property type="entry name" value="RhoGEF"/>
    <property type="match status" value="1"/>
</dbReference>
<evidence type="ECO:0000256" key="2">
    <source>
        <dbReference type="ARBA" id="ARBA00004496"/>
    </source>
</evidence>
<dbReference type="InterPro" id="IPR051632">
    <property type="entry name" value="Rho_GEF"/>
</dbReference>
<comment type="subcellular location">
    <subcellularLocation>
        <location evidence="1">Cell membrane</location>
    </subcellularLocation>
    <subcellularLocation>
        <location evidence="2">Cytoplasm</location>
    </subcellularLocation>
</comment>
<keyword evidence="3" id="KW-1003">Cell membrane</keyword>
<evidence type="ECO:0000256" key="9">
    <source>
        <dbReference type="ARBA" id="ARBA00022782"/>
    </source>
</evidence>
<feature type="domain" description="DH" evidence="21">
    <location>
        <begin position="823"/>
        <end position="1018"/>
    </location>
</feature>
<dbReference type="GO" id="GO:0003723">
    <property type="term" value="F:RNA binding"/>
    <property type="evidence" value="ECO:0007669"/>
    <property type="project" value="UniProtKB-KW"/>
</dbReference>
<keyword evidence="12 18" id="KW-0175">Coiled coil</keyword>
<comment type="caution">
    <text evidence="23">The sequence shown here is derived from an EMBL/GenBank/DDBJ whole genome shotgun (WGS) entry which is preliminary data.</text>
</comment>
<feature type="region of interest" description="Disordered" evidence="19">
    <location>
        <begin position="1553"/>
        <end position="1579"/>
    </location>
</feature>
<keyword evidence="11" id="KW-0694">RNA-binding</keyword>
<dbReference type="SMART" id="SM00325">
    <property type="entry name" value="RhoGEF"/>
    <property type="match status" value="1"/>
</dbReference>
<reference evidence="23" key="1">
    <citation type="thesis" date="2020" institute="ProQuest LLC" country="789 East Eisenhower Parkway, Ann Arbor, MI, USA">
        <title>Comparative Genomics and Chromosome Evolution.</title>
        <authorList>
            <person name="Mudd A.B."/>
        </authorList>
    </citation>
    <scope>NUCLEOTIDE SEQUENCE</scope>
    <source>
        <strain evidence="23">237g6f4</strain>
        <tissue evidence="23">Blood</tissue>
    </source>
</reference>
<feature type="domain" description="Phorbol-ester/DAG-type" evidence="22">
    <location>
        <begin position="630"/>
        <end position="677"/>
    </location>
</feature>
<gene>
    <name evidence="23" type="ORF">GDO81_002652</name>
</gene>
<evidence type="ECO:0000256" key="4">
    <source>
        <dbReference type="ARBA" id="ARBA00022490"/>
    </source>
</evidence>
<evidence type="ECO:0000256" key="18">
    <source>
        <dbReference type="SAM" id="Coils"/>
    </source>
</evidence>
<dbReference type="PROSITE" id="PS00479">
    <property type="entry name" value="ZF_DAG_PE_1"/>
    <property type="match status" value="1"/>
</dbReference>
<evidence type="ECO:0000256" key="12">
    <source>
        <dbReference type="ARBA" id="ARBA00023054"/>
    </source>
</evidence>
<dbReference type="GO" id="GO:0035023">
    <property type="term" value="P:regulation of Rho protein signal transduction"/>
    <property type="evidence" value="ECO:0007669"/>
    <property type="project" value="TreeGrafter"/>
</dbReference>
<dbReference type="PROSITE" id="PS50003">
    <property type="entry name" value="PH_DOMAIN"/>
    <property type="match status" value="1"/>
</dbReference>
<dbReference type="Pfam" id="PF17838">
    <property type="entry name" value="PH_16"/>
    <property type="match status" value="1"/>
</dbReference>
<keyword evidence="24" id="KW-1185">Reference proteome</keyword>
<dbReference type="GO" id="GO:0005886">
    <property type="term" value="C:plasma membrane"/>
    <property type="evidence" value="ECO:0007669"/>
    <property type="project" value="UniProtKB-SubCell"/>
</dbReference>
<dbReference type="SUPFAM" id="SSF57889">
    <property type="entry name" value="Cysteine-rich domain"/>
    <property type="match status" value="1"/>
</dbReference>
<keyword evidence="4" id="KW-0963">Cytoplasm</keyword>
<dbReference type="PROSITE" id="PS50081">
    <property type="entry name" value="ZF_DAG_PE_2"/>
    <property type="match status" value="1"/>
</dbReference>
<organism evidence="23 24">
    <name type="scientific">Engystomops pustulosus</name>
    <name type="common">Tungara frog</name>
    <name type="synonym">Physalaemus pustulosus</name>
    <dbReference type="NCBI Taxonomy" id="76066"/>
    <lineage>
        <taxon>Eukaryota</taxon>
        <taxon>Metazoa</taxon>
        <taxon>Chordata</taxon>
        <taxon>Craniata</taxon>
        <taxon>Vertebrata</taxon>
        <taxon>Euteleostomi</taxon>
        <taxon>Amphibia</taxon>
        <taxon>Batrachia</taxon>
        <taxon>Anura</taxon>
        <taxon>Neobatrachia</taxon>
        <taxon>Hyloidea</taxon>
        <taxon>Leptodactylidae</taxon>
        <taxon>Leiuperinae</taxon>
        <taxon>Engystomops</taxon>
    </lineage>
</organism>
<sequence length="1664" mass="187793">MELSQTEVPLYGQMTVFAQFGEDFHLPEDAEFYFVYSGSSHRHISFAERLSANSLQSIFPGHNCPEPLSLTVCMHTHGYSPVVVACTSISYVRDKACSISHFLKSHCDGLSSSSHQTILDQFDVTVPNLRLLDRNMMLCLAHEDLTPSWNILGAHSQSENLCHETLLHLTMRWGLTDLSRYLMHLPGGTSALCRVNKEGETPVEVAIRQGHTKMVQLLKNFQELPPPDFCTAAINPDSYLRVCWSSGVLTLTRRQTSGHSLDSDIDLFRRCLCDINFFDKIVSPMHPWNYKKQRSLDGSTSGEKRHSSVDVLKRIRYPPTMLAATRLSAMLNGNDDEVYVNSMVVDEVNDSDASFIHLHSGTDLPYNDQSDSTPTSESSLREGSLSACASPEMVSGDSPAYRHFLPGEPNRLCRTLGYSTDRDAAYANVKKRSSSLDGLDADSEGEGTYSRYQSPDSPALEDSSGFLGNSADELDSSETSAERDFQNRQAGTLPLLQSKDPLSSGLRFRSYSYSSPKNFLGKPRLTRDLSIGESGDDAVFSGSGRSLLQSLSLSKSVSLLHPGKRAYSLPDQSREKRIEEEEWDRYMTPAKPESEKNKVSRTFSFLRSRMSSTRNKNKTKNKETKEKVNRHQFVPGTFSGVVPCLVCEKALLGKESFQCSNCNVNVHKACKDAAPACSKKFQDRYNPKYKQTAVISNSSFKDIPQPVLSTSPPSTSVHLGKRDSGLASSVPCRAMSVSGIDRRSDQSLESDGDTSGSRSRSQSEELLQSMGTPPSMDTFPIEDVVDSALWSDFSSDALEFEAESWSCVVESSFCHRQEKNVIKRQDVIFELMQTELHHIQTLFIMSEIFRKGMKEELQLDHSTVDKIFPCLDELLESHKSFFYNMRERKQESREGNDQNFVIHRIGDILVQQFSAENAEKMKSIYGEFCSHHIKAVNLFKELQQNKKFQNFLKVTNSNLQARRRGIPECILLVTQRITKYPVLVERILRYTPEGTEEHKDLCRALGLIKDMLAAVDLRVSEFERKQKLEDFLNKMENKTFTKMKNGHVFTKQDLRLKERVLLHDGVLLWKTATGRFKDIQALLLSDVLLFLQEKDQKYVFAAVDQKPPIISLQKLIVREVANEERGMFLISASSAGPEMYEIHTSSKDERNAWMRQIQDAVQRCPEEEEGKPCESDEDKRAAEARAAKAKKYQEILGCHDQQIFSCLEDKLQIFAELASMCGESNLHLEPHLLVKADSGEVPQAASLLAAALKEAENLYTTLTTEMENSAWSPEDGDTSGRHTDWSSSEPLEEGHEFQYPSLSPEVKEEDPFNTELGSTPGTSDIDMAFNNEKVELENSAGYKQTEVLQTVQNLTRLLYSIQAVVTLQDTQIELNKALLQDHDAGSRSLPLRGSLMQENNRSLEKQRGELVNLEKLQQQLQHEKQRWEGECIQKDREYEEIERLLQERQRACQNQEHVLEEERETLRQKLQEYRHNVERLSEGQRIVETKRQQLCLKHRLLSHTRQNSMPVLIPHAKTEGVRNSQHDSLQNEDSIYISNALAQMSLSSITALPDSHPHVDNTTDLAETSDNSPVDISSEPWSSLISRQQRLENSSRHSNKDACNNDINAAHVIFCGTLLASSGHNINTGTPHQTSQISESTKTLHDDSPPCVENGLVEETIVYL</sequence>
<dbReference type="GO" id="GO:0008270">
    <property type="term" value="F:zinc ion binding"/>
    <property type="evidence" value="ECO:0007669"/>
    <property type="project" value="UniProtKB-KW"/>
</dbReference>
<feature type="region of interest" description="Disordered" evidence="19">
    <location>
        <begin position="429"/>
        <end position="499"/>
    </location>
</feature>
<evidence type="ECO:0000256" key="11">
    <source>
        <dbReference type="ARBA" id="ARBA00022884"/>
    </source>
</evidence>
<dbReference type="SUPFAM" id="SSF50729">
    <property type="entry name" value="PH domain-like"/>
    <property type="match status" value="1"/>
</dbReference>
<dbReference type="InterPro" id="IPR041020">
    <property type="entry name" value="PH_16"/>
</dbReference>
<feature type="compositionally biased region" description="Low complexity" evidence="19">
    <location>
        <begin position="753"/>
        <end position="769"/>
    </location>
</feature>
<evidence type="ECO:0000256" key="16">
    <source>
        <dbReference type="ARBA" id="ARBA00077666"/>
    </source>
</evidence>
<protein>
    <recommendedName>
        <fullName evidence="15">Rho guanine nucleotide exchange factor 28</fullName>
    </recommendedName>
    <alternativeName>
        <fullName evidence="17">190 kDa guanine nucleotide exchange factor</fullName>
    </alternativeName>
    <alternativeName>
        <fullName evidence="16">Rho guanine nucleotide exchange factor</fullName>
    </alternativeName>
</protein>
<evidence type="ECO:0000256" key="8">
    <source>
        <dbReference type="ARBA" id="ARBA00022771"/>
    </source>
</evidence>
<keyword evidence="7" id="KW-0479">Metal-binding</keyword>
<dbReference type="InterPro" id="IPR036770">
    <property type="entry name" value="Ankyrin_rpt-contain_sf"/>
</dbReference>
<dbReference type="Gene3D" id="1.25.40.20">
    <property type="entry name" value="Ankyrin repeat-containing domain"/>
    <property type="match status" value="1"/>
</dbReference>
<feature type="region of interest" description="Disordered" evidence="19">
    <location>
        <begin position="702"/>
        <end position="727"/>
    </location>
</feature>
<evidence type="ECO:0000256" key="17">
    <source>
        <dbReference type="ARBA" id="ARBA00083591"/>
    </source>
</evidence>
<feature type="domain" description="PH" evidence="20">
    <location>
        <begin position="1060"/>
        <end position="1162"/>
    </location>
</feature>
<comment type="function">
    <text evidence="14">Functions as a RHOA-specific guanine nucleotide exchange factor regulating signaling pathways downstream of integrins and growth factor receptors. Functions in axonal branching, synapse formation and dendritic morphogenesis. Also functions in focal adhesion formation, cell motility and B-lymphocytes activation. May regulate NEFL expression and aggregation and play a role in apoptosis.</text>
</comment>
<dbReference type="Proteomes" id="UP000824782">
    <property type="component" value="Unassembled WGS sequence"/>
</dbReference>
<dbReference type="CDD" id="cd20876">
    <property type="entry name" value="C1_p190RhoGEF"/>
    <property type="match status" value="1"/>
</dbReference>
<dbReference type="GO" id="GO:0005737">
    <property type="term" value="C:cytoplasm"/>
    <property type="evidence" value="ECO:0007669"/>
    <property type="project" value="UniProtKB-SubCell"/>
</dbReference>
<dbReference type="SMART" id="SM00233">
    <property type="entry name" value="PH"/>
    <property type="match status" value="1"/>
</dbReference>
<feature type="region of interest" description="Disordered" evidence="19">
    <location>
        <begin position="360"/>
        <end position="394"/>
    </location>
</feature>
<evidence type="ECO:0000313" key="23">
    <source>
        <dbReference type="EMBL" id="KAG8598548.1"/>
    </source>
</evidence>
<dbReference type="SUPFAM" id="SSF48065">
    <property type="entry name" value="DBL homology domain (DH-domain)"/>
    <property type="match status" value="1"/>
</dbReference>
<feature type="coiled-coil region" evidence="18">
    <location>
        <begin position="1396"/>
        <end position="1483"/>
    </location>
</feature>
<evidence type="ECO:0000256" key="1">
    <source>
        <dbReference type="ARBA" id="ARBA00004236"/>
    </source>
</evidence>
<feature type="compositionally biased region" description="Polar residues" evidence="19">
    <location>
        <begin position="1562"/>
        <end position="1579"/>
    </location>
</feature>
<evidence type="ECO:0000256" key="5">
    <source>
        <dbReference type="ARBA" id="ARBA00022553"/>
    </source>
</evidence>
<feature type="region of interest" description="Disordered" evidence="19">
    <location>
        <begin position="739"/>
        <end position="778"/>
    </location>
</feature>
<dbReference type="Pfam" id="PF00130">
    <property type="entry name" value="C1_1"/>
    <property type="match status" value="1"/>
</dbReference>
<feature type="compositionally biased region" description="Polar residues" evidence="19">
    <location>
        <begin position="367"/>
        <end position="378"/>
    </location>
</feature>
<keyword evidence="6" id="KW-0344">Guanine-nucleotide releasing factor</keyword>
<dbReference type="Gene3D" id="2.30.29.30">
    <property type="entry name" value="Pleckstrin-homology domain (PH domain)/Phosphotyrosine-binding domain (PTB)"/>
    <property type="match status" value="1"/>
</dbReference>
<evidence type="ECO:0000256" key="13">
    <source>
        <dbReference type="ARBA" id="ARBA00023136"/>
    </source>
</evidence>
<dbReference type="PANTHER" id="PTHR13944:SF22">
    <property type="entry name" value="RHO GUANINE NUCLEOTIDE EXCHANGE FACTOR 28"/>
    <property type="match status" value="1"/>
</dbReference>
<feature type="region of interest" description="Disordered" evidence="19">
    <location>
        <begin position="1266"/>
        <end position="1324"/>
    </location>
</feature>
<evidence type="ECO:0000259" key="20">
    <source>
        <dbReference type="PROSITE" id="PS50003"/>
    </source>
</evidence>
<dbReference type="CDD" id="cd00160">
    <property type="entry name" value="RhoGEF"/>
    <property type="match status" value="1"/>
</dbReference>
<evidence type="ECO:0000256" key="3">
    <source>
        <dbReference type="ARBA" id="ARBA00022475"/>
    </source>
</evidence>
<dbReference type="PANTHER" id="PTHR13944">
    <property type="entry name" value="AGAP007712-PA"/>
    <property type="match status" value="1"/>
</dbReference>
<dbReference type="SUPFAM" id="SSF48403">
    <property type="entry name" value="Ankyrin repeat"/>
    <property type="match status" value="1"/>
</dbReference>
<evidence type="ECO:0000256" key="6">
    <source>
        <dbReference type="ARBA" id="ARBA00022658"/>
    </source>
</evidence>
<dbReference type="InterPro" id="IPR000219">
    <property type="entry name" value="DH_dom"/>
</dbReference>
<keyword evidence="10" id="KW-0862">Zinc</keyword>
<dbReference type="InterPro" id="IPR037819">
    <property type="entry name" value="ARHGEF28_PH"/>
</dbReference>
<dbReference type="Gene3D" id="1.20.900.10">
    <property type="entry name" value="Dbl homology (DH) domain"/>
    <property type="match status" value="1"/>
</dbReference>
<keyword evidence="5" id="KW-0597">Phosphoprotein</keyword>
<evidence type="ECO:0000256" key="7">
    <source>
        <dbReference type="ARBA" id="ARBA00022723"/>
    </source>
</evidence>
<dbReference type="InterPro" id="IPR046349">
    <property type="entry name" value="C1-like_sf"/>
</dbReference>
<dbReference type="FunFam" id="3.30.60.20:FF:000050">
    <property type="entry name" value="Rho guanine nucleotide exchange factor 28"/>
    <property type="match status" value="1"/>
</dbReference>
<dbReference type="GO" id="GO:0005085">
    <property type="term" value="F:guanyl-nucleotide exchange factor activity"/>
    <property type="evidence" value="ECO:0007669"/>
    <property type="project" value="UniProtKB-KW"/>
</dbReference>
<dbReference type="Gene3D" id="3.30.60.20">
    <property type="match status" value="1"/>
</dbReference>
<dbReference type="EMBL" id="WNYA01000001">
    <property type="protein sequence ID" value="KAG8598548.1"/>
    <property type="molecule type" value="Genomic_DNA"/>
</dbReference>
<dbReference type="InterPro" id="IPR011993">
    <property type="entry name" value="PH-like_dom_sf"/>
</dbReference>
<keyword evidence="13" id="KW-0472">Membrane</keyword>
<dbReference type="GO" id="GO:0030154">
    <property type="term" value="P:cell differentiation"/>
    <property type="evidence" value="ECO:0007669"/>
    <property type="project" value="UniProtKB-KW"/>
</dbReference>
<dbReference type="InterPro" id="IPR001849">
    <property type="entry name" value="PH_domain"/>
</dbReference>
<dbReference type="InterPro" id="IPR002219">
    <property type="entry name" value="PKC_DAG/PE"/>
</dbReference>
<evidence type="ECO:0000259" key="22">
    <source>
        <dbReference type="PROSITE" id="PS50081"/>
    </source>
</evidence>
<evidence type="ECO:0000259" key="21">
    <source>
        <dbReference type="PROSITE" id="PS50010"/>
    </source>
</evidence>
<accession>A0AAV7DMZ2</accession>
<evidence type="ECO:0000256" key="19">
    <source>
        <dbReference type="SAM" id="MobiDB-lite"/>
    </source>
</evidence>
<proteinExistence type="predicted"/>
<dbReference type="SMART" id="SM00109">
    <property type="entry name" value="C1"/>
    <property type="match status" value="1"/>
</dbReference>
<keyword evidence="8" id="KW-0863">Zinc-finger</keyword>